<dbReference type="Proteomes" id="UP000325315">
    <property type="component" value="Unassembled WGS sequence"/>
</dbReference>
<protein>
    <submittedName>
        <fullName evidence="1">Putative Transposon TX1</fullName>
    </submittedName>
</protein>
<reference evidence="2" key="1">
    <citation type="journal article" date="2019" name="Plant Biotechnol. J.">
        <title>Genome sequencing of the Australian wild diploid species Gossypium australe highlights disease resistance and delayed gland morphogenesis.</title>
        <authorList>
            <person name="Cai Y."/>
            <person name="Cai X."/>
            <person name="Wang Q."/>
            <person name="Wang P."/>
            <person name="Zhang Y."/>
            <person name="Cai C."/>
            <person name="Xu Y."/>
            <person name="Wang K."/>
            <person name="Zhou Z."/>
            <person name="Wang C."/>
            <person name="Geng S."/>
            <person name="Li B."/>
            <person name="Dong Q."/>
            <person name="Hou Y."/>
            <person name="Wang H."/>
            <person name="Ai P."/>
            <person name="Liu Z."/>
            <person name="Yi F."/>
            <person name="Sun M."/>
            <person name="An G."/>
            <person name="Cheng J."/>
            <person name="Zhang Y."/>
            <person name="Shi Q."/>
            <person name="Xie Y."/>
            <person name="Shi X."/>
            <person name="Chang Y."/>
            <person name="Huang F."/>
            <person name="Chen Y."/>
            <person name="Hong S."/>
            <person name="Mi L."/>
            <person name="Sun Q."/>
            <person name="Zhang L."/>
            <person name="Zhou B."/>
            <person name="Peng R."/>
            <person name="Zhang X."/>
            <person name="Liu F."/>
        </authorList>
    </citation>
    <scope>NUCLEOTIDE SEQUENCE [LARGE SCALE GENOMIC DNA]</scope>
    <source>
        <strain evidence="2">cv. PA1801</strain>
    </source>
</reference>
<dbReference type="AlphaFoldDB" id="A0A5B6VQA2"/>
<evidence type="ECO:0000313" key="2">
    <source>
        <dbReference type="Proteomes" id="UP000325315"/>
    </source>
</evidence>
<evidence type="ECO:0000313" key="1">
    <source>
        <dbReference type="EMBL" id="KAA3471263.1"/>
    </source>
</evidence>
<name>A0A5B6VQA2_9ROSI</name>
<gene>
    <name evidence="1" type="ORF">EPI10_016903</name>
</gene>
<sequence length="139" mass="16744">MEYRGLRFYCYGLVVFNGTLKRYRSRKLIELEKDLQTELEGVLDNEELFWKLKSHSDWLLLGDRNTKYFHCQANKKKMINHIKSLKLDVGLWCYEEDRLKYEVVSFYRRLYTDDATNVGLFLVRNVFSIVEPKLFKALD</sequence>
<keyword evidence="2" id="KW-1185">Reference proteome</keyword>
<proteinExistence type="predicted"/>
<dbReference type="OrthoDB" id="1001832at2759"/>
<comment type="caution">
    <text evidence="1">The sequence shown here is derived from an EMBL/GenBank/DDBJ whole genome shotgun (WGS) entry which is preliminary data.</text>
</comment>
<organism evidence="1 2">
    <name type="scientific">Gossypium australe</name>
    <dbReference type="NCBI Taxonomy" id="47621"/>
    <lineage>
        <taxon>Eukaryota</taxon>
        <taxon>Viridiplantae</taxon>
        <taxon>Streptophyta</taxon>
        <taxon>Embryophyta</taxon>
        <taxon>Tracheophyta</taxon>
        <taxon>Spermatophyta</taxon>
        <taxon>Magnoliopsida</taxon>
        <taxon>eudicotyledons</taxon>
        <taxon>Gunneridae</taxon>
        <taxon>Pentapetalae</taxon>
        <taxon>rosids</taxon>
        <taxon>malvids</taxon>
        <taxon>Malvales</taxon>
        <taxon>Malvaceae</taxon>
        <taxon>Malvoideae</taxon>
        <taxon>Gossypium</taxon>
    </lineage>
</organism>
<dbReference type="EMBL" id="SMMG02000006">
    <property type="protein sequence ID" value="KAA3471263.1"/>
    <property type="molecule type" value="Genomic_DNA"/>
</dbReference>
<accession>A0A5B6VQA2</accession>